<protein>
    <submittedName>
        <fullName evidence="2">Uncharacterized protein</fullName>
    </submittedName>
</protein>
<evidence type="ECO:0000256" key="1">
    <source>
        <dbReference type="SAM" id="MobiDB-lite"/>
    </source>
</evidence>
<sequence>EVGNLRVRPVSNKDTERNSGLAEHQRYCLSPDQLYEAVGRWVRFRPQHGERSHTYELLHAPRLFITPENVEVLENIDTEQYSTITNATSYYFSLEKTKKPATIP</sequence>
<feature type="region of interest" description="Disordered" evidence="1">
    <location>
        <begin position="1"/>
        <end position="22"/>
    </location>
</feature>
<feature type="non-terminal residue" evidence="2">
    <location>
        <position position="1"/>
    </location>
</feature>
<comment type="caution">
    <text evidence="2">The sequence shown here is derived from an EMBL/GenBank/DDBJ whole genome shotgun (WGS) entry which is preliminary data.</text>
</comment>
<organism evidence="2 3">
    <name type="scientific">Periplaneta americana</name>
    <name type="common">American cockroach</name>
    <name type="synonym">Blatta americana</name>
    <dbReference type="NCBI Taxonomy" id="6978"/>
    <lineage>
        <taxon>Eukaryota</taxon>
        <taxon>Metazoa</taxon>
        <taxon>Ecdysozoa</taxon>
        <taxon>Arthropoda</taxon>
        <taxon>Hexapoda</taxon>
        <taxon>Insecta</taxon>
        <taxon>Pterygota</taxon>
        <taxon>Neoptera</taxon>
        <taxon>Polyneoptera</taxon>
        <taxon>Dictyoptera</taxon>
        <taxon>Blattodea</taxon>
        <taxon>Blattoidea</taxon>
        <taxon>Blattidae</taxon>
        <taxon>Blattinae</taxon>
        <taxon>Periplaneta</taxon>
    </lineage>
</organism>
<name>A0ABQ8SRX5_PERAM</name>
<reference evidence="2 3" key="1">
    <citation type="journal article" date="2022" name="Allergy">
        <title>Genome assembly and annotation of Periplaneta americana reveal a comprehensive cockroach allergen profile.</title>
        <authorList>
            <person name="Wang L."/>
            <person name="Xiong Q."/>
            <person name="Saelim N."/>
            <person name="Wang L."/>
            <person name="Nong W."/>
            <person name="Wan A.T."/>
            <person name="Shi M."/>
            <person name="Liu X."/>
            <person name="Cao Q."/>
            <person name="Hui J.H.L."/>
            <person name="Sookrung N."/>
            <person name="Leung T.F."/>
            <person name="Tungtrongchitr A."/>
            <person name="Tsui S.K.W."/>
        </authorList>
    </citation>
    <scope>NUCLEOTIDE SEQUENCE [LARGE SCALE GENOMIC DNA]</scope>
    <source>
        <strain evidence="2">PWHHKU_190912</strain>
    </source>
</reference>
<gene>
    <name evidence="2" type="ORF">ANN_19075</name>
</gene>
<accession>A0ABQ8SRX5</accession>
<evidence type="ECO:0000313" key="3">
    <source>
        <dbReference type="Proteomes" id="UP001148838"/>
    </source>
</evidence>
<dbReference type="Proteomes" id="UP001148838">
    <property type="component" value="Unassembled WGS sequence"/>
</dbReference>
<keyword evidence="3" id="KW-1185">Reference proteome</keyword>
<evidence type="ECO:0000313" key="2">
    <source>
        <dbReference type="EMBL" id="KAJ4436442.1"/>
    </source>
</evidence>
<dbReference type="EMBL" id="JAJSOF020000023">
    <property type="protein sequence ID" value="KAJ4436442.1"/>
    <property type="molecule type" value="Genomic_DNA"/>
</dbReference>
<proteinExistence type="predicted"/>